<proteinExistence type="inferred from homology"/>
<dbReference type="SUPFAM" id="SSF53474">
    <property type="entry name" value="alpha/beta-Hydrolases"/>
    <property type="match status" value="1"/>
</dbReference>
<reference evidence="4 5" key="1">
    <citation type="submission" date="2020-08" db="EMBL/GenBank/DDBJ databases">
        <title>Genomic Encyclopedia of Type Strains, Phase IV (KMG-IV): sequencing the most valuable type-strain genomes for metagenomic binning, comparative biology and taxonomic classification.</title>
        <authorList>
            <person name="Goeker M."/>
        </authorList>
    </citation>
    <scope>NUCLEOTIDE SEQUENCE [LARGE SCALE GENOMIC DNA]</scope>
    <source>
        <strain evidence="4 5">DSM 29007</strain>
    </source>
</reference>
<dbReference type="RefSeq" id="WP_170037917.1">
    <property type="nucleotide sequence ID" value="NZ_JABDTL010000002.1"/>
</dbReference>
<evidence type="ECO:0000256" key="1">
    <source>
        <dbReference type="ARBA" id="ARBA00038115"/>
    </source>
</evidence>
<dbReference type="InterPro" id="IPR000073">
    <property type="entry name" value="AB_hydrolase_1"/>
</dbReference>
<keyword evidence="5" id="KW-1185">Reference proteome</keyword>
<dbReference type="InterPro" id="IPR050261">
    <property type="entry name" value="FrsA_esterase"/>
</dbReference>
<organism evidence="4 5">
    <name type="scientific">Longimicrobium terrae</name>
    <dbReference type="NCBI Taxonomy" id="1639882"/>
    <lineage>
        <taxon>Bacteria</taxon>
        <taxon>Pseudomonadati</taxon>
        <taxon>Gemmatimonadota</taxon>
        <taxon>Longimicrobiia</taxon>
        <taxon>Longimicrobiales</taxon>
        <taxon>Longimicrobiaceae</taxon>
        <taxon>Longimicrobium</taxon>
    </lineage>
</organism>
<feature type="domain" description="AB hydrolase-1" evidence="3">
    <location>
        <begin position="79"/>
        <end position="230"/>
    </location>
</feature>
<evidence type="ECO:0000313" key="5">
    <source>
        <dbReference type="Proteomes" id="UP000582837"/>
    </source>
</evidence>
<dbReference type="InterPro" id="IPR029058">
    <property type="entry name" value="AB_hydrolase_fold"/>
</dbReference>
<gene>
    <name evidence="4" type="ORF">HNQ61_000901</name>
</gene>
<dbReference type="EMBL" id="JACHIA010000002">
    <property type="protein sequence ID" value="MBB6069286.1"/>
    <property type="molecule type" value="Genomic_DNA"/>
</dbReference>
<dbReference type="Pfam" id="PF00561">
    <property type="entry name" value="Abhydrolase_1"/>
    <property type="match status" value="1"/>
</dbReference>
<evidence type="ECO:0000256" key="2">
    <source>
        <dbReference type="SAM" id="MobiDB-lite"/>
    </source>
</evidence>
<dbReference type="AlphaFoldDB" id="A0A841GX30"/>
<comment type="caution">
    <text evidence="4">The sequence shown here is derived from an EMBL/GenBank/DDBJ whole genome shotgun (WGS) entry which is preliminary data.</text>
</comment>
<accession>A0A841GX30</accession>
<evidence type="ECO:0000259" key="3">
    <source>
        <dbReference type="Pfam" id="PF00561"/>
    </source>
</evidence>
<name>A0A841GX30_9BACT</name>
<evidence type="ECO:0000313" key="4">
    <source>
        <dbReference type="EMBL" id="MBB6069286.1"/>
    </source>
</evidence>
<comment type="similarity">
    <text evidence="1">Belongs to the AB hydrolase superfamily. FUS2 hydrolase family.</text>
</comment>
<dbReference type="Gene3D" id="3.40.50.1820">
    <property type="entry name" value="alpha/beta hydrolase"/>
    <property type="match status" value="1"/>
</dbReference>
<protein>
    <recommendedName>
        <fullName evidence="3">AB hydrolase-1 domain-containing protein</fullName>
    </recommendedName>
</protein>
<dbReference type="Proteomes" id="UP000582837">
    <property type="component" value="Unassembled WGS sequence"/>
</dbReference>
<feature type="region of interest" description="Disordered" evidence="2">
    <location>
        <begin position="292"/>
        <end position="315"/>
    </location>
</feature>
<sequence>MTFTAACAAGSPACAQAPVPDAIAAGTFAYDWNAPLNLRDSLETREGEMEVHAVSFDSPRGGRVTGLLYVPAGAGRRAAIVNLHGAPGSARSIDAHSRGLARHDAVVLAIDAPFARRGDPPLTFTPADSADQVQLVVDLQRAVDVLLARADVDPARIAFVGGSYGGAVGTMYAAVDPRPATYVLLVPDGGMAHHFTAENGERDPQMQIPDDVWNRWAAAVRPVEGLRYISRVRPGTILFQNGRNDQAVKPFLARALHRAAGPSHTVRWYDSGHALPRQARVDRYQWLHERIGTAAPTPEERAEAAAETPVPPAGG</sequence>
<dbReference type="PANTHER" id="PTHR22946">
    <property type="entry name" value="DIENELACTONE HYDROLASE DOMAIN-CONTAINING PROTEIN-RELATED"/>
    <property type="match status" value="1"/>
</dbReference>